<dbReference type="Gene3D" id="1.20.120.1770">
    <property type="match status" value="1"/>
</dbReference>
<dbReference type="Proteomes" id="UP000039046">
    <property type="component" value="Unassembled WGS sequence"/>
</dbReference>
<evidence type="ECO:0000313" key="5">
    <source>
        <dbReference type="Proteomes" id="UP000039046"/>
    </source>
</evidence>
<dbReference type="PROSITE" id="PS50836">
    <property type="entry name" value="DOMON"/>
    <property type="match status" value="1"/>
</dbReference>
<dbReference type="InterPro" id="IPR005018">
    <property type="entry name" value="DOMON_domain"/>
</dbReference>
<dbReference type="HOGENOM" id="CLU_031471_1_0_1"/>
<dbReference type="InterPro" id="IPR015920">
    <property type="entry name" value="Cellobiose_DH-like_cyt"/>
</dbReference>
<feature type="transmembrane region" description="Helical" evidence="1">
    <location>
        <begin position="221"/>
        <end position="246"/>
    </location>
</feature>
<feature type="chain" id="PRO_5001979776" description="DOMON domain-containing protein" evidence="2">
    <location>
        <begin position="23"/>
        <end position="394"/>
    </location>
</feature>
<feature type="transmembrane region" description="Helical" evidence="1">
    <location>
        <begin position="286"/>
        <end position="304"/>
    </location>
</feature>
<keyword evidence="5" id="KW-1185">Reference proteome</keyword>
<evidence type="ECO:0000256" key="1">
    <source>
        <dbReference type="SAM" id="Phobius"/>
    </source>
</evidence>
<sequence length="394" mass="42144">MTFTTKSTAFAAAALFGSTTLAATSSYCPRNDINSGPCYSWGVPDASGNIYFQIKAPATYSWAGLGIGSSMSDADVFIIYTDGTGNVTLSPRIAVGETSPQQTTRDDLTLLAGSGVIDGQMVANVKCTKCPKIANLKGVNDWISAWNTGGPLNSASVTQRIAYHTPGNHAAFQLDFSKAQISSDANPFVGGGETPVSNPGGNNGNNGNSIVEIAPTTSPMVYAHGIIMMILFTAMYPLGAVLMPLLGNWIIHACWQTVAIFAMWAAFGIGYVIANGAGQFFKSTHTQLGVFVCALLSIQPLLGWHHHQMYRKHQRRTGVSHVHIWYGRAIMILGVINGGLGLQLANTKGAMMYAYIVMAAIFWSIYIVSVVFKTLRPSQTKPKEVHEGSQARHA</sequence>
<accession>A0A0A1TKW7</accession>
<evidence type="ECO:0000256" key="2">
    <source>
        <dbReference type="SAM" id="SignalP"/>
    </source>
</evidence>
<name>A0A0A1TKW7_9HYPO</name>
<dbReference type="EMBL" id="CDHN01000003">
    <property type="protein sequence ID" value="CEJ90552.1"/>
    <property type="molecule type" value="Genomic_DNA"/>
</dbReference>
<feature type="transmembrane region" description="Helical" evidence="1">
    <location>
        <begin position="253"/>
        <end position="274"/>
    </location>
</feature>
<feature type="transmembrane region" description="Helical" evidence="1">
    <location>
        <begin position="351"/>
        <end position="372"/>
    </location>
</feature>
<keyword evidence="2" id="KW-0732">Signal</keyword>
<feature type="transmembrane region" description="Helical" evidence="1">
    <location>
        <begin position="325"/>
        <end position="345"/>
    </location>
</feature>
<dbReference type="CDD" id="cd09630">
    <property type="entry name" value="CDH_like_cytochrome"/>
    <property type="match status" value="1"/>
</dbReference>
<evidence type="ECO:0000313" key="4">
    <source>
        <dbReference type="EMBL" id="CEJ90552.1"/>
    </source>
</evidence>
<dbReference type="AlphaFoldDB" id="A0A0A1TKW7"/>
<feature type="signal peptide" evidence="2">
    <location>
        <begin position="1"/>
        <end position="22"/>
    </location>
</feature>
<dbReference type="SUPFAM" id="SSF49344">
    <property type="entry name" value="CBD9-like"/>
    <property type="match status" value="1"/>
</dbReference>
<dbReference type="CDD" id="cd08760">
    <property type="entry name" value="Cyt_b561_FRRS1_like"/>
    <property type="match status" value="1"/>
</dbReference>
<keyword evidence="1" id="KW-1133">Transmembrane helix</keyword>
<keyword evidence="1" id="KW-0812">Transmembrane</keyword>
<keyword evidence="1" id="KW-0472">Membrane</keyword>
<feature type="domain" description="DOMON" evidence="3">
    <location>
        <begin position="35"/>
        <end position="149"/>
    </location>
</feature>
<organism evidence="4 5">
    <name type="scientific">[Torrubiella] hemipterigena</name>
    <dbReference type="NCBI Taxonomy" id="1531966"/>
    <lineage>
        <taxon>Eukaryota</taxon>
        <taxon>Fungi</taxon>
        <taxon>Dikarya</taxon>
        <taxon>Ascomycota</taxon>
        <taxon>Pezizomycotina</taxon>
        <taxon>Sordariomycetes</taxon>
        <taxon>Hypocreomycetidae</taxon>
        <taxon>Hypocreales</taxon>
        <taxon>Clavicipitaceae</taxon>
        <taxon>Clavicipitaceae incertae sedis</taxon>
        <taxon>'Torrubiella' clade</taxon>
    </lineage>
</organism>
<dbReference type="OrthoDB" id="19261at2759"/>
<protein>
    <recommendedName>
        <fullName evidence="3">DOMON domain-containing protein</fullName>
    </recommendedName>
</protein>
<dbReference type="PANTHER" id="PTHR47797">
    <property type="entry name" value="DEHYDROGENASE, PUTATIVE (AFU_ORTHOLOGUE AFUA_8G05805)-RELATED"/>
    <property type="match status" value="1"/>
</dbReference>
<dbReference type="Pfam" id="PF16010">
    <property type="entry name" value="CDH-cyt"/>
    <property type="match status" value="1"/>
</dbReference>
<evidence type="ECO:0000259" key="3">
    <source>
        <dbReference type="PROSITE" id="PS50836"/>
    </source>
</evidence>
<gene>
    <name evidence="4" type="ORF">VHEMI06328</name>
</gene>
<reference evidence="4 5" key="1">
    <citation type="journal article" date="2015" name="Genome Announc.">
        <title>Draft Genome Sequence and Gene Annotation of the Entomopathogenic Fungus Verticillium hemipterigenum.</title>
        <authorList>
            <person name="Horn F."/>
            <person name="Habel A."/>
            <person name="Scharf D.H."/>
            <person name="Dworschak J."/>
            <person name="Brakhage A.A."/>
            <person name="Guthke R."/>
            <person name="Hertweck C."/>
            <person name="Linde J."/>
        </authorList>
    </citation>
    <scope>NUCLEOTIDE SEQUENCE [LARGE SCALE GENOMIC DNA]</scope>
</reference>
<proteinExistence type="predicted"/>
<dbReference type="Gene3D" id="2.60.40.1210">
    <property type="entry name" value="Cellobiose dehydrogenase, cytochrome domain"/>
    <property type="match status" value="1"/>
</dbReference>
<dbReference type="STRING" id="1531966.A0A0A1TKW7"/>
<dbReference type="SMART" id="SM00664">
    <property type="entry name" value="DoH"/>
    <property type="match status" value="1"/>
</dbReference>
<dbReference type="PANTHER" id="PTHR47797:SF4">
    <property type="entry name" value="DOMON DOMAIN-CONTAINING PROTEIN"/>
    <property type="match status" value="1"/>
</dbReference>